<reference evidence="1 2" key="1">
    <citation type="submission" date="2019-08" db="EMBL/GenBank/DDBJ databases">
        <authorList>
            <person name="Dong K."/>
        </authorList>
    </citation>
    <scope>NUCLEOTIDE SEQUENCE [LARGE SCALE GENOMIC DNA]</scope>
    <source>
        <strain evidence="1 2">K-1</strain>
    </source>
</reference>
<proteinExistence type="predicted"/>
<sequence>MDELGLRGGEGRVDAASPGERVVSGVAVGVDGDEAGELAAPRGGVDVVVGLMPDDLVRA</sequence>
<keyword evidence="2" id="KW-1185">Reference proteome</keyword>
<gene>
    <name evidence="1" type="ORF">FVP74_12300</name>
</gene>
<dbReference type="RefSeq" id="WP_028497085.1">
    <property type="nucleotide sequence ID" value="NZ_BKAH01000006.1"/>
</dbReference>
<name>A0A5C8HVL6_9MICO</name>
<evidence type="ECO:0000313" key="2">
    <source>
        <dbReference type="Proteomes" id="UP000321949"/>
    </source>
</evidence>
<evidence type="ECO:0000313" key="1">
    <source>
        <dbReference type="EMBL" id="TXK08865.1"/>
    </source>
</evidence>
<dbReference type="EMBL" id="VRSX01000006">
    <property type="protein sequence ID" value="TXK08865.1"/>
    <property type="molecule type" value="Genomic_DNA"/>
</dbReference>
<protein>
    <submittedName>
        <fullName evidence="1">Uncharacterized protein</fullName>
    </submittedName>
</protein>
<organism evidence="1 2">
    <name type="scientific">Microbacterium saccharophilum</name>
    <dbReference type="NCBI Taxonomy" id="1213358"/>
    <lineage>
        <taxon>Bacteria</taxon>
        <taxon>Bacillati</taxon>
        <taxon>Actinomycetota</taxon>
        <taxon>Actinomycetes</taxon>
        <taxon>Micrococcales</taxon>
        <taxon>Microbacteriaceae</taxon>
        <taxon>Microbacterium</taxon>
    </lineage>
</organism>
<dbReference type="AlphaFoldDB" id="A0A5C8HVL6"/>
<comment type="caution">
    <text evidence="1">The sequence shown here is derived from an EMBL/GenBank/DDBJ whole genome shotgun (WGS) entry which is preliminary data.</text>
</comment>
<accession>A0A5C8HVL6</accession>
<dbReference type="Proteomes" id="UP000321949">
    <property type="component" value="Unassembled WGS sequence"/>
</dbReference>